<dbReference type="GO" id="GO:0004674">
    <property type="term" value="F:protein serine/threonine kinase activity"/>
    <property type="evidence" value="ECO:0007669"/>
    <property type="project" value="UniProtKB-KW"/>
</dbReference>
<keyword evidence="8 19" id="KW-0418">Kinase</keyword>
<evidence type="ECO:0000256" key="9">
    <source>
        <dbReference type="ARBA" id="ARBA00022840"/>
    </source>
</evidence>
<dbReference type="PROSITE" id="PS00107">
    <property type="entry name" value="PROTEIN_KINASE_ATP"/>
    <property type="match status" value="1"/>
</dbReference>
<dbReference type="FunFam" id="3.30.200.20:FF:000162">
    <property type="entry name" value="Adenine nucleotide alpha hydrolase-like domain kinase"/>
    <property type="match status" value="1"/>
</dbReference>
<dbReference type="InterPro" id="IPR032872">
    <property type="entry name" value="WAK_assoc_C"/>
</dbReference>
<dbReference type="Proteomes" id="UP000289340">
    <property type="component" value="Chromosome 18"/>
</dbReference>
<evidence type="ECO:0000256" key="7">
    <source>
        <dbReference type="ARBA" id="ARBA00022741"/>
    </source>
</evidence>
<dbReference type="Pfam" id="PF13947">
    <property type="entry name" value="GUB_WAK_bind"/>
    <property type="match status" value="1"/>
</dbReference>
<keyword evidence="9 15" id="KW-0067">ATP-binding</keyword>
<evidence type="ECO:0000256" key="14">
    <source>
        <dbReference type="ARBA" id="ARBA00048679"/>
    </source>
</evidence>
<dbReference type="Gene3D" id="1.10.510.10">
    <property type="entry name" value="Transferase(Phosphotransferase) domain 1"/>
    <property type="match status" value="1"/>
</dbReference>
<evidence type="ECO:0000256" key="4">
    <source>
        <dbReference type="ARBA" id="ARBA00022679"/>
    </source>
</evidence>
<name>A0A445FZA7_GLYSO</name>
<dbReference type="GO" id="GO:0030247">
    <property type="term" value="F:polysaccharide binding"/>
    <property type="evidence" value="ECO:0007669"/>
    <property type="project" value="InterPro"/>
</dbReference>
<dbReference type="Gene3D" id="3.30.200.20">
    <property type="entry name" value="Phosphorylase Kinase, domain 1"/>
    <property type="match status" value="1"/>
</dbReference>
<dbReference type="PANTHER" id="PTHR46008:SF46">
    <property type="entry name" value="WALL ASSOCIATED KINASE-LIKE PROTEIN"/>
    <property type="match status" value="1"/>
</dbReference>
<feature type="transmembrane region" description="Helical" evidence="16">
    <location>
        <begin position="264"/>
        <end position="289"/>
    </location>
</feature>
<protein>
    <recommendedName>
        <fullName evidence="2">non-specific serine/threonine protein kinase</fullName>
        <ecNumber evidence="2">2.7.11.1</ecNumber>
    </recommendedName>
</protein>
<keyword evidence="19" id="KW-0675">Receptor</keyword>
<evidence type="ECO:0000256" key="8">
    <source>
        <dbReference type="ARBA" id="ARBA00022777"/>
    </source>
</evidence>
<keyword evidence="11 16" id="KW-0472">Membrane</keyword>
<evidence type="ECO:0000256" key="11">
    <source>
        <dbReference type="ARBA" id="ARBA00023136"/>
    </source>
</evidence>
<dbReference type="Pfam" id="PF14380">
    <property type="entry name" value="WAK_assoc"/>
    <property type="match status" value="1"/>
</dbReference>
<dbReference type="InterPro" id="IPR025287">
    <property type="entry name" value="WAK_GUB"/>
</dbReference>
<proteinExistence type="predicted"/>
<feature type="chain" id="PRO_5019542548" description="non-specific serine/threonine protein kinase" evidence="17">
    <location>
        <begin position="28"/>
        <end position="686"/>
    </location>
</feature>
<dbReference type="Pfam" id="PF07714">
    <property type="entry name" value="PK_Tyr_Ser-Thr"/>
    <property type="match status" value="1"/>
</dbReference>
<dbReference type="SMART" id="SM00220">
    <property type="entry name" value="S_TKc"/>
    <property type="match status" value="1"/>
</dbReference>
<evidence type="ECO:0000256" key="16">
    <source>
        <dbReference type="SAM" id="Phobius"/>
    </source>
</evidence>
<keyword evidence="3" id="KW-0723">Serine/threonine-protein kinase</keyword>
<comment type="caution">
    <text evidence="19">The sequence shown here is derived from an EMBL/GenBank/DDBJ whole genome shotgun (WGS) entry which is preliminary data.</text>
</comment>
<reference evidence="19 20" key="1">
    <citation type="submission" date="2018-09" db="EMBL/GenBank/DDBJ databases">
        <title>A high-quality reference genome of wild soybean provides a powerful tool to mine soybean genomes.</title>
        <authorList>
            <person name="Xie M."/>
            <person name="Chung C.Y.L."/>
            <person name="Li M.-W."/>
            <person name="Wong F.-L."/>
            <person name="Chan T.-F."/>
            <person name="Lam H.-M."/>
        </authorList>
    </citation>
    <scope>NUCLEOTIDE SEQUENCE [LARGE SCALE GENOMIC DNA]</scope>
    <source>
        <strain evidence="20">cv. W05</strain>
        <tissue evidence="19">Hypocotyl of etiolated seedlings</tissue>
    </source>
</reference>
<evidence type="ECO:0000256" key="5">
    <source>
        <dbReference type="ARBA" id="ARBA00022692"/>
    </source>
</evidence>
<evidence type="ECO:0000259" key="18">
    <source>
        <dbReference type="PROSITE" id="PS50011"/>
    </source>
</evidence>
<comment type="catalytic activity">
    <reaction evidence="14">
        <text>L-seryl-[protein] + ATP = O-phospho-L-seryl-[protein] + ADP + H(+)</text>
        <dbReference type="Rhea" id="RHEA:17989"/>
        <dbReference type="Rhea" id="RHEA-COMP:9863"/>
        <dbReference type="Rhea" id="RHEA-COMP:11604"/>
        <dbReference type="ChEBI" id="CHEBI:15378"/>
        <dbReference type="ChEBI" id="CHEBI:29999"/>
        <dbReference type="ChEBI" id="CHEBI:30616"/>
        <dbReference type="ChEBI" id="CHEBI:83421"/>
        <dbReference type="ChEBI" id="CHEBI:456216"/>
        <dbReference type="EC" id="2.7.11.1"/>
    </reaction>
</comment>
<dbReference type="PROSITE" id="PS50011">
    <property type="entry name" value="PROTEIN_KINASE_DOM"/>
    <property type="match status" value="1"/>
</dbReference>
<keyword evidence="7 15" id="KW-0547">Nucleotide-binding</keyword>
<dbReference type="SUPFAM" id="SSF56112">
    <property type="entry name" value="Protein kinase-like (PK-like)"/>
    <property type="match status" value="1"/>
</dbReference>
<evidence type="ECO:0000256" key="10">
    <source>
        <dbReference type="ARBA" id="ARBA00022989"/>
    </source>
</evidence>
<gene>
    <name evidence="19" type="ORF">D0Y65_049940</name>
</gene>
<evidence type="ECO:0000313" key="20">
    <source>
        <dbReference type="Proteomes" id="UP000289340"/>
    </source>
</evidence>
<dbReference type="InterPro" id="IPR017441">
    <property type="entry name" value="Protein_kinase_ATP_BS"/>
</dbReference>
<keyword evidence="6 17" id="KW-0732">Signal</keyword>
<evidence type="ECO:0000256" key="15">
    <source>
        <dbReference type="PROSITE-ProRule" id="PRU10141"/>
    </source>
</evidence>
<evidence type="ECO:0000256" key="2">
    <source>
        <dbReference type="ARBA" id="ARBA00012513"/>
    </source>
</evidence>
<organism evidence="19 20">
    <name type="scientific">Glycine soja</name>
    <name type="common">Wild soybean</name>
    <dbReference type="NCBI Taxonomy" id="3848"/>
    <lineage>
        <taxon>Eukaryota</taxon>
        <taxon>Viridiplantae</taxon>
        <taxon>Streptophyta</taxon>
        <taxon>Embryophyta</taxon>
        <taxon>Tracheophyta</taxon>
        <taxon>Spermatophyta</taxon>
        <taxon>Magnoliopsida</taxon>
        <taxon>eudicotyledons</taxon>
        <taxon>Gunneridae</taxon>
        <taxon>Pentapetalae</taxon>
        <taxon>rosids</taxon>
        <taxon>fabids</taxon>
        <taxon>Fabales</taxon>
        <taxon>Fabaceae</taxon>
        <taxon>Papilionoideae</taxon>
        <taxon>50 kb inversion clade</taxon>
        <taxon>NPAAA clade</taxon>
        <taxon>indigoferoid/millettioid clade</taxon>
        <taxon>Phaseoleae</taxon>
        <taxon>Glycine</taxon>
        <taxon>Glycine subgen. Soja</taxon>
    </lineage>
</organism>
<dbReference type="EC" id="2.7.11.1" evidence="2"/>
<accession>A0A445FZA7</accession>
<evidence type="ECO:0000256" key="17">
    <source>
        <dbReference type="SAM" id="SignalP"/>
    </source>
</evidence>
<feature type="signal peptide" evidence="17">
    <location>
        <begin position="1"/>
        <end position="27"/>
    </location>
</feature>
<dbReference type="InterPro" id="IPR000719">
    <property type="entry name" value="Prot_kinase_dom"/>
</dbReference>
<dbReference type="InterPro" id="IPR008271">
    <property type="entry name" value="Ser/Thr_kinase_AS"/>
</dbReference>
<dbReference type="InterPro" id="IPR011009">
    <property type="entry name" value="Kinase-like_dom_sf"/>
</dbReference>
<comment type="catalytic activity">
    <reaction evidence="13">
        <text>L-threonyl-[protein] + ATP = O-phospho-L-threonyl-[protein] + ADP + H(+)</text>
        <dbReference type="Rhea" id="RHEA:46608"/>
        <dbReference type="Rhea" id="RHEA-COMP:11060"/>
        <dbReference type="Rhea" id="RHEA-COMP:11605"/>
        <dbReference type="ChEBI" id="CHEBI:15378"/>
        <dbReference type="ChEBI" id="CHEBI:30013"/>
        <dbReference type="ChEBI" id="CHEBI:30616"/>
        <dbReference type="ChEBI" id="CHEBI:61977"/>
        <dbReference type="ChEBI" id="CHEBI:456216"/>
        <dbReference type="EC" id="2.7.11.1"/>
    </reaction>
</comment>
<keyword evidence="4 19" id="KW-0808">Transferase</keyword>
<comment type="subcellular location">
    <subcellularLocation>
        <location evidence="1">Membrane</location>
        <topology evidence="1">Single-pass membrane protein</topology>
    </subcellularLocation>
</comment>
<dbReference type="GO" id="GO:0005524">
    <property type="term" value="F:ATP binding"/>
    <property type="evidence" value="ECO:0007669"/>
    <property type="project" value="UniProtKB-UniRule"/>
</dbReference>
<evidence type="ECO:0000256" key="1">
    <source>
        <dbReference type="ARBA" id="ARBA00004167"/>
    </source>
</evidence>
<dbReference type="PROSITE" id="PS00108">
    <property type="entry name" value="PROTEIN_KINASE_ST"/>
    <property type="match status" value="1"/>
</dbReference>
<evidence type="ECO:0000313" key="19">
    <source>
        <dbReference type="EMBL" id="RZB54267.1"/>
    </source>
</evidence>
<keyword evidence="12" id="KW-0325">Glycoprotein</keyword>
<evidence type="ECO:0000256" key="12">
    <source>
        <dbReference type="ARBA" id="ARBA00023180"/>
    </source>
</evidence>
<dbReference type="PANTHER" id="PTHR46008">
    <property type="entry name" value="LEAF RUST 10 DISEASE-RESISTANCE LOCUS RECEPTOR-LIKE PROTEIN KINASE-LIKE 1.4"/>
    <property type="match status" value="1"/>
</dbReference>
<feature type="domain" description="Protein kinase" evidence="18">
    <location>
        <begin position="360"/>
        <end position="642"/>
    </location>
</feature>
<evidence type="ECO:0000256" key="6">
    <source>
        <dbReference type="ARBA" id="ARBA00022729"/>
    </source>
</evidence>
<feature type="binding site" evidence="15">
    <location>
        <position position="388"/>
    </location>
    <ligand>
        <name>ATP</name>
        <dbReference type="ChEBI" id="CHEBI:30616"/>
    </ligand>
</feature>
<sequence length="686" mass="76334">MKQLLLEPCFIFILLVISVTNTPTCLCVDDASYTNCSNAFSCGNNNFNLKYPFWGENRGNYCGGGPNLESEKLTCEAQVPKITINLIKYRVLGWENTSQILKVARDDYWDNNNICVNGDRNSTFDNTPFQYDYDGLLNVTLFYDCPAGFSPSTIPSLPPSTVFSFPCGGGSFVYYTAQALPSSYEAPCKIVVIPIFQTNNYSLENSERIIEALQGGFEIEWTGNYEKCEKCTGSGGECGSVDGNFQCFCKDGPHSASCKGSSKVGVAIGASIGAVVALVVILGCVYFVMQRRRKTAYNKQRSMELFIAPSSGDTFASTTNTSQSLSSYQSSNTDPMPPRSYYFGVQVFTYEELEEATKNFDSSRELGEGGFGTVYKGQLKDGRVVAVKRHYESNSRRIEQFMNEVQILARLRHKSLVTLFGCTSRHSRELLLVYEFIPNGTVADHLQGRSSNSTNLLPWPVRLNIAVETAEALAYLHANDVIHRDVKTNNILLDDNFRVKVADFGLSRDFPNHVTHVSTAPQGTPGYVDPEYYQCYQLTDKSDVYSFGVVLVELISSLQAVDINRNRSDVNLANMAINKIQNQELHELVDPYLGFERDYAIRRMTTGVAELAFRCLQQEREIRPSMNEVVEILRGIKSDDGLGAREETEVLEVRIDEARLLKKVSPVSPDSVVDKCFSGSSVSNSS</sequence>
<keyword evidence="20" id="KW-1185">Reference proteome</keyword>
<evidence type="ECO:0000256" key="3">
    <source>
        <dbReference type="ARBA" id="ARBA00022527"/>
    </source>
</evidence>
<dbReference type="FunFam" id="1.10.510.10:FF:000161">
    <property type="entry name" value="Wall-associated receptor kinase-like 20"/>
    <property type="match status" value="1"/>
</dbReference>
<evidence type="ECO:0000256" key="13">
    <source>
        <dbReference type="ARBA" id="ARBA00047899"/>
    </source>
</evidence>
<dbReference type="GO" id="GO:0005886">
    <property type="term" value="C:plasma membrane"/>
    <property type="evidence" value="ECO:0007669"/>
    <property type="project" value="UniProtKB-ARBA"/>
</dbReference>
<keyword evidence="5 16" id="KW-0812">Transmembrane</keyword>
<dbReference type="EMBL" id="QZWG01000018">
    <property type="protein sequence ID" value="RZB54267.1"/>
    <property type="molecule type" value="Genomic_DNA"/>
</dbReference>
<dbReference type="InterPro" id="IPR001245">
    <property type="entry name" value="Ser-Thr/Tyr_kinase_cat_dom"/>
</dbReference>
<dbReference type="AlphaFoldDB" id="A0A445FZA7"/>
<keyword evidence="10 16" id="KW-1133">Transmembrane helix</keyword>
<dbReference type="Gramene" id="XM_028358364.1">
    <property type="protein sequence ID" value="XP_028214165.1"/>
    <property type="gene ID" value="LOC114396407"/>
</dbReference>
<dbReference type="GO" id="GO:0106310">
    <property type="term" value="F:protein serine kinase activity"/>
    <property type="evidence" value="ECO:0007669"/>
    <property type="project" value="RHEA"/>
</dbReference>